<reference evidence="2" key="2">
    <citation type="submission" date="2015-07" db="EMBL/GenBank/DDBJ databases">
        <authorList>
            <person name="Noorani M."/>
        </authorList>
    </citation>
    <scope>NUCLEOTIDE SEQUENCE</scope>
    <source>
        <strain evidence="2">Yugu1</strain>
    </source>
</reference>
<evidence type="ECO:0000313" key="2">
    <source>
        <dbReference type="EMBL" id="RCV18335.1"/>
    </source>
</evidence>
<protein>
    <submittedName>
        <fullName evidence="2">Uncharacterized protein</fullName>
    </submittedName>
</protein>
<evidence type="ECO:0000256" key="1">
    <source>
        <dbReference type="SAM" id="Phobius"/>
    </source>
</evidence>
<keyword evidence="1" id="KW-1133">Transmembrane helix</keyword>
<name>A0A368QK37_SETIT</name>
<dbReference type="AlphaFoldDB" id="A0A368QK37"/>
<reference evidence="2" key="1">
    <citation type="journal article" date="2012" name="Nat. Biotechnol.">
        <title>Reference genome sequence of the model plant Setaria.</title>
        <authorList>
            <person name="Bennetzen J.L."/>
            <person name="Schmutz J."/>
            <person name="Wang H."/>
            <person name="Percifield R."/>
            <person name="Hawkins J."/>
            <person name="Pontaroli A.C."/>
            <person name="Estep M."/>
            <person name="Feng L."/>
            <person name="Vaughn J.N."/>
            <person name="Grimwood J."/>
            <person name="Jenkins J."/>
            <person name="Barry K."/>
            <person name="Lindquist E."/>
            <person name="Hellsten U."/>
            <person name="Deshpande S."/>
            <person name="Wang X."/>
            <person name="Wu X."/>
            <person name="Mitros T."/>
            <person name="Triplett J."/>
            <person name="Yang X."/>
            <person name="Ye C.Y."/>
            <person name="Mauro-Herrera M."/>
            <person name="Wang L."/>
            <person name="Li P."/>
            <person name="Sharma M."/>
            <person name="Sharma R."/>
            <person name="Ronald P.C."/>
            <person name="Panaud O."/>
            <person name="Kellogg E.A."/>
            <person name="Brutnell T.P."/>
            <person name="Doust A.N."/>
            <person name="Tuskan G.A."/>
            <person name="Rokhsar D."/>
            <person name="Devos K.M."/>
        </authorList>
    </citation>
    <scope>NUCLEOTIDE SEQUENCE [LARGE SCALE GENOMIC DNA]</scope>
    <source>
        <strain evidence="2">Yugu1</strain>
    </source>
</reference>
<feature type="transmembrane region" description="Helical" evidence="1">
    <location>
        <begin position="62"/>
        <end position="86"/>
    </location>
</feature>
<keyword evidence="1" id="KW-0812">Transmembrane</keyword>
<sequence length="95" mass="11195">MIGVLFYFDSPSMRDALSKSCHDFYLNYMISWLLPMILDLFLTPIRSIGYAAMEYIIYFSTLYFKTVQFPKVIIYLIAALFCWLQPDVNDGQPWV</sequence>
<dbReference type="EMBL" id="CM003530">
    <property type="protein sequence ID" value="RCV18335.1"/>
    <property type="molecule type" value="Genomic_DNA"/>
</dbReference>
<gene>
    <name evidence="2" type="ORF">SETIT_3G292800v2</name>
</gene>
<proteinExistence type="predicted"/>
<keyword evidence="1" id="KW-0472">Membrane</keyword>
<feature type="transmembrane region" description="Helical" evidence="1">
    <location>
        <begin position="24"/>
        <end position="42"/>
    </location>
</feature>
<organism evidence="2">
    <name type="scientific">Setaria italica</name>
    <name type="common">Foxtail millet</name>
    <name type="synonym">Panicum italicum</name>
    <dbReference type="NCBI Taxonomy" id="4555"/>
    <lineage>
        <taxon>Eukaryota</taxon>
        <taxon>Viridiplantae</taxon>
        <taxon>Streptophyta</taxon>
        <taxon>Embryophyta</taxon>
        <taxon>Tracheophyta</taxon>
        <taxon>Spermatophyta</taxon>
        <taxon>Magnoliopsida</taxon>
        <taxon>Liliopsida</taxon>
        <taxon>Poales</taxon>
        <taxon>Poaceae</taxon>
        <taxon>PACMAD clade</taxon>
        <taxon>Panicoideae</taxon>
        <taxon>Panicodae</taxon>
        <taxon>Paniceae</taxon>
        <taxon>Cenchrinae</taxon>
        <taxon>Setaria</taxon>
    </lineage>
</organism>
<accession>A0A368QK37</accession>